<dbReference type="SUPFAM" id="SSF53335">
    <property type="entry name" value="S-adenosyl-L-methionine-dependent methyltransferases"/>
    <property type="match status" value="1"/>
</dbReference>
<dbReference type="PANTHER" id="PTHR44068">
    <property type="entry name" value="ZGC:194242"/>
    <property type="match status" value="1"/>
</dbReference>
<feature type="domain" description="Methyltransferase type 11" evidence="2">
    <location>
        <begin position="63"/>
        <end position="157"/>
    </location>
</feature>
<dbReference type="GO" id="GO:0032259">
    <property type="term" value="P:methylation"/>
    <property type="evidence" value="ECO:0007669"/>
    <property type="project" value="UniProtKB-KW"/>
</dbReference>
<dbReference type="InterPro" id="IPR029063">
    <property type="entry name" value="SAM-dependent_MTases_sf"/>
</dbReference>
<dbReference type="Gene3D" id="3.40.50.150">
    <property type="entry name" value="Vaccinia Virus protein VP39"/>
    <property type="match status" value="1"/>
</dbReference>
<dbReference type="GO" id="GO:0008757">
    <property type="term" value="F:S-adenosylmethionine-dependent methyltransferase activity"/>
    <property type="evidence" value="ECO:0007669"/>
    <property type="project" value="InterPro"/>
</dbReference>
<name>A0A9D1XZJ4_9FIRM</name>
<sequence length="249" mass="27519">MRYQDINAQTIDGWCRDGWQWGTPIPHEAYAAAQQGQWDVYLTPTKPVPHAWFGPLAGKRLLGLASGGGQQIPIFTALGAQCTVLDYSAAQCESERMVARREGYDVEVLQADMTQPLPFADATFDLIFHPVSNCYVREVEPIFRECWRVLKPGGVLLGGYDNGISYLFDDGPTLAHPLPYDPLADEALLRAALASGEGVQFSHSVEEQIGGQLRAGFRLTDLYEDTTGYGVLQEYRVPTFLATRCVKDA</sequence>
<dbReference type="InterPro" id="IPR050447">
    <property type="entry name" value="Erg6_SMT_methyltransf"/>
</dbReference>
<dbReference type="PANTHER" id="PTHR44068:SF11">
    <property type="entry name" value="GERANYL DIPHOSPHATE 2-C-METHYLTRANSFERASE"/>
    <property type="match status" value="1"/>
</dbReference>
<organism evidence="3 4">
    <name type="scientific">Candidatus Gemmiger excrementipullorum</name>
    <dbReference type="NCBI Taxonomy" id="2838610"/>
    <lineage>
        <taxon>Bacteria</taxon>
        <taxon>Bacillati</taxon>
        <taxon>Bacillota</taxon>
        <taxon>Clostridia</taxon>
        <taxon>Eubacteriales</taxon>
        <taxon>Gemmiger</taxon>
    </lineage>
</organism>
<dbReference type="EMBL" id="DXEI01000048">
    <property type="protein sequence ID" value="HIX94393.1"/>
    <property type="molecule type" value="Genomic_DNA"/>
</dbReference>
<protein>
    <submittedName>
        <fullName evidence="3">Methyltransferase domain-containing protein</fullName>
    </submittedName>
</protein>
<reference evidence="3" key="1">
    <citation type="journal article" date="2021" name="PeerJ">
        <title>Extensive microbial diversity within the chicken gut microbiome revealed by metagenomics and culture.</title>
        <authorList>
            <person name="Gilroy R."/>
            <person name="Ravi A."/>
            <person name="Getino M."/>
            <person name="Pursley I."/>
            <person name="Horton D.L."/>
            <person name="Alikhan N.F."/>
            <person name="Baker D."/>
            <person name="Gharbi K."/>
            <person name="Hall N."/>
            <person name="Watson M."/>
            <person name="Adriaenssens E.M."/>
            <person name="Foster-Nyarko E."/>
            <person name="Jarju S."/>
            <person name="Secka A."/>
            <person name="Antonio M."/>
            <person name="Oren A."/>
            <person name="Chaudhuri R.R."/>
            <person name="La Ragione R."/>
            <person name="Hildebrand F."/>
            <person name="Pallen M.J."/>
        </authorList>
    </citation>
    <scope>NUCLEOTIDE SEQUENCE</scope>
    <source>
        <strain evidence="3">ChiHecec2B26-7398</strain>
    </source>
</reference>
<keyword evidence="3" id="KW-0489">Methyltransferase</keyword>
<dbReference type="AlphaFoldDB" id="A0A9D1XZJ4"/>
<evidence type="ECO:0000259" key="2">
    <source>
        <dbReference type="Pfam" id="PF08241"/>
    </source>
</evidence>
<evidence type="ECO:0000256" key="1">
    <source>
        <dbReference type="ARBA" id="ARBA00022679"/>
    </source>
</evidence>
<evidence type="ECO:0000313" key="4">
    <source>
        <dbReference type="Proteomes" id="UP000886751"/>
    </source>
</evidence>
<dbReference type="InterPro" id="IPR013216">
    <property type="entry name" value="Methyltransf_11"/>
</dbReference>
<dbReference type="Proteomes" id="UP000886751">
    <property type="component" value="Unassembled WGS sequence"/>
</dbReference>
<dbReference type="Pfam" id="PF08241">
    <property type="entry name" value="Methyltransf_11"/>
    <property type="match status" value="1"/>
</dbReference>
<proteinExistence type="predicted"/>
<gene>
    <name evidence="3" type="ORF">H9846_02940</name>
</gene>
<evidence type="ECO:0000313" key="3">
    <source>
        <dbReference type="EMBL" id="HIX94393.1"/>
    </source>
</evidence>
<dbReference type="CDD" id="cd02440">
    <property type="entry name" value="AdoMet_MTases"/>
    <property type="match status" value="1"/>
</dbReference>
<reference evidence="3" key="2">
    <citation type="submission" date="2021-04" db="EMBL/GenBank/DDBJ databases">
        <authorList>
            <person name="Gilroy R."/>
        </authorList>
    </citation>
    <scope>NUCLEOTIDE SEQUENCE</scope>
    <source>
        <strain evidence="3">ChiHecec2B26-7398</strain>
    </source>
</reference>
<comment type="caution">
    <text evidence="3">The sequence shown here is derived from an EMBL/GenBank/DDBJ whole genome shotgun (WGS) entry which is preliminary data.</text>
</comment>
<keyword evidence="1" id="KW-0808">Transferase</keyword>
<accession>A0A9D1XZJ4</accession>